<name>A0A0A9C968_ARUDO</name>
<accession>A0A0A9C968</accession>
<organism evidence="1">
    <name type="scientific">Arundo donax</name>
    <name type="common">Giant reed</name>
    <name type="synonym">Donax arundinaceus</name>
    <dbReference type="NCBI Taxonomy" id="35708"/>
    <lineage>
        <taxon>Eukaryota</taxon>
        <taxon>Viridiplantae</taxon>
        <taxon>Streptophyta</taxon>
        <taxon>Embryophyta</taxon>
        <taxon>Tracheophyta</taxon>
        <taxon>Spermatophyta</taxon>
        <taxon>Magnoliopsida</taxon>
        <taxon>Liliopsida</taxon>
        <taxon>Poales</taxon>
        <taxon>Poaceae</taxon>
        <taxon>PACMAD clade</taxon>
        <taxon>Arundinoideae</taxon>
        <taxon>Arundineae</taxon>
        <taxon>Arundo</taxon>
    </lineage>
</organism>
<reference evidence="1" key="1">
    <citation type="submission" date="2014-09" db="EMBL/GenBank/DDBJ databases">
        <authorList>
            <person name="Magalhaes I.L.F."/>
            <person name="Oliveira U."/>
            <person name="Santos F.R."/>
            <person name="Vidigal T.H.D.A."/>
            <person name="Brescovit A.D."/>
            <person name="Santos A.J."/>
        </authorList>
    </citation>
    <scope>NUCLEOTIDE SEQUENCE</scope>
    <source>
        <tissue evidence="1">Shoot tissue taken approximately 20 cm above the soil surface</tissue>
    </source>
</reference>
<protein>
    <submittedName>
        <fullName evidence="1">Uncharacterized protein</fullName>
    </submittedName>
</protein>
<proteinExistence type="predicted"/>
<dbReference type="EMBL" id="GBRH01225036">
    <property type="protein sequence ID" value="JAD72859.1"/>
    <property type="molecule type" value="Transcribed_RNA"/>
</dbReference>
<sequence length="27" mass="3174">MTKIHPCYSLCNVQMNMVAHMVFPCFK</sequence>
<dbReference type="AlphaFoldDB" id="A0A0A9C968"/>
<evidence type="ECO:0000313" key="1">
    <source>
        <dbReference type="EMBL" id="JAD72859.1"/>
    </source>
</evidence>
<reference evidence="1" key="2">
    <citation type="journal article" date="2015" name="Data Brief">
        <title>Shoot transcriptome of the giant reed, Arundo donax.</title>
        <authorList>
            <person name="Barrero R.A."/>
            <person name="Guerrero F.D."/>
            <person name="Moolhuijzen P."/>
            <person name="Goolsby J.A."/>
            <person name="Tidwell J."/>
            <person name="Bellgard S.E."/>
            <person name="Bellgard M.I."/>
        </authorList>
    </citation>
    <scope>NUCLEOTIDE SEQUENCE</scope>
    <source>
        <tissue evidence="1">Shoot tissue taken approximately 20 cm above the soil surface</tissue>
    </source>
</reference>